<accession>A0A502FY53</accession>
<keyword evidence="1" id="KW-0812">Transmembrane</keyword>
<feature type="transmembrane region" description="Helical" evidence="1">
    <location>
        <begin position="6"/>
        <end position="25"/>
    </location>
</feature>
<name>A0A502FY53_9SPHN</name>
<feature type="transmembrane region" description="Helical" evidence="1">
    <location>
        <begin position="37"/>
        <end position="58"/>
    </location>
</feature>
<gene>
    <name evidence="2" type="ORF">EAH76_06615</name>
</gene>
<protein>
    <submittedName>
        <fullName evidence="2">Uncharacterized protein</fullName>
    </submittedName>
</protein>
<evidence type="ECO:0000313" key="2">
    <source>
        <dbReference type="EMBL" id="TPG54341.1"/>
    </source>
</evidence>
<keyword evidence="1" id="KW-1133">Transmembrane helix</keyword>
<evidence type="ECO:0000256" key="1">
    <source>
        <dbReference type="SAM" id="Phobius"/>
    </source>
</evidence>
<reference evidence="2 3" key="1">
    <citation type="journal article" date="2019" name="Environ. Microbiol.">
        <title>Species interactions and distinct microbial communities in high Arctic permafrost affected cryosols are associated with the CH4 and CO2 gas fluxes.</title>
        <authorList>
            <person name="Altshuler I."/>
            <person name="Hamel J."/>
            <person name="Turney S."/>
            <person name="Magnuson E."/>
            <person name="Levesque R."/>
            <person name="Greer C."/>
            <person name="Whyte L.G."/>
        </authorList>
    </citation>
    <scope>NUCLEOTIDE SEQUENCE [LARGE SCALE GENOMIC DNA]</scope>
    <source>
        <strain evidence="2 3">E6.1</strain>
    </source>
</reference>
<sequence>MPDTMTLYFLGWTVIGSVGCWLTAFGLNRVFKRSREWCATVGAVSWAFASSAAIYAFYCVKSADLAAHHRMNVGFLVVMLAVWFAFSFLGTVFGALLATLSSAVGRR</sequence>
<dbReference type="RefSeq" id="WP_140849356.1">
    <property type="nucleotide sequence ID" value="NZ_RCZC01000002.1"/>
</dbReference>
<keyword evidence="3" id="KW-1185">Reference proteome</keyword>
<keyword evidence="1" id="KW-0472">Membrane</keyword>
<dbReference type="AlphaFoldDB" id="A0A502FY53"/>
<organism evidence="2 3">
    <name type="scientific">Sphingomonas glacialis</name>
    <dbReference type="NCBI Taxonomy" id="658225"/>
    <lineage>
        <taxon>Bacteria</taxon>
        <taxon>Pseudomonadati</taxon>
        <taxon>Pseudomonadota</taxon>
        <taxon>Alphaproteobacteria</taxon>
        <taxon>Sphingomonadales</taxon>
        <taxon>Sphingomonadaceae</taxon>
        <taxon>Sphingomonas</taxon>
    </lineage>
</organism>
<dbReference type="EMBL" id="RCZC01000002">
    <property type="protein sequence ID" value="TPG54341.1"/>
    <property type="molecule type" value="Genomic_DNA"/>
</dbReference>
<dbReference type="Proteomes" id="UP000319931">
    <property type="component" value="Unassembled WGS sequence"/>
</dbReference>
<feature type="transmembrane region" description="Helical" evidence="1">
    <location>
        <begin position="73"/>
        <end position="100"/>
    </location>
</feature>
<evidence type="ECO:0000313" key="3">
    <source>
        <dbReference type="Proteomes" id="UP000319931"/>
    </source>
</evidence>
<comment type="caution">
    <text evidence="2">The sequence shown here is derived from an EMBL/GenBank/DDBJ whole genome shotgun (WGS) entry which is preliminary data.</text>
</comment>
<proteinExistence type="predicted"/>